<dbReference type="PANTHER" id="PTHR38776">
    <property type="entry name" value="MLTA-INTERACTING PROTEIN-RELATED"/>
    <property type="match status" value="1"/>
</dbReference>
<dbReference type="EMBL" id="CP024443">
    <property type="protein sequence ID" value="ATR78781.1"/>
    <property type="molecule type" value="Genomic_DNA"/>
</dbReference>
<dbReference type="AlphaFoldDB" id="A0A2D2LUT0"/>
<dbReference type="RefSeq" id="WP_100270036.1">
    <property type="nucleotide sequence ID" value="NZ_CP024443.1"/>
</dbReference>
<comment type="similarity">
    <text evidence="2">Belongs to the MipA/OmpV family.</text>
</comment>
<organism evidence="7 8">
    <name type="scientific">Faucicola osloensis</name>
    <name type="common">Moraxella osloensis</name>
    <dbReference type="NCBI Taxonomy" id="34062"/>
    <lineage>
        <taxon>Bacteria</taxon>
        <taxon>Pseudomonadati</taxon>
        <taxon>Pseudomonadota</taxon>
        <taxon>Gammaproteobacteria</taxon>
        <taxon>Moraxellales</taxon>
        <taxon>Moraxellaceae</taxon>
        <taxon>Faucicola</taxon>
    </lineage>
</organism>
<dbReference type="STRING" id="34062.AXE82_01740"/>
<evidence type="ECO:0000256" key="2">
    <source>
        <dbReference type="ARBA" id="ARBA00005722"/>
    </source>
</evidence>
<evidence type="ECO:0000256" key="5">
    <source>
        <dbReference type="ARBA" id="ARBA00023237"/>
    </source>
</evidence>
<evidence type="ECO:0000256" key="6">
    <source>
        <dbReference type="SAM" id="SignalP"/>
    </source>
</evidence>
<reference evidence="8" key="1">
    <citation type="submission" date="2017-11" db="EMBL/GenBank/DDBJ databases">
        <title>Complete genome sequence of Moraxella osloensis NP7 isolated from human skin.</title>
        <authorList>
            <person name="Lee K."/>
            <person name="Lim J.Y."/>
            <person name="Hwang I."/>
        </authorList>
    </citation>
    <scope>NUCLEOTIDE SEQUENCE [LARGE SCALE GENOMIC DNA]</scope>
    <source>
        <strain evidence="8">NP7</strain>
    </source>
</reference>
<keyword evidence="5" id="KW-0998">Cell outer membrane</keyword>
<dbReference type="Pfam" id="PF06629">
    <property type="entry name" value="MipA"/>
    <property type="match status" value="1"/>
</dbReference>
<feature type="signal peptide" evidence="6">
    <location>
        <begin position="1"/>
        <end position="22"/>
    </location>
</feature>
<dbReference type="GO" id="GO:0009252">
    <property type="term" value="P:peptidoglycan biosynthetic process"/>
    <property type="evidence" value="ECO:0007669"/>
    <property type="project" value="TreeGrafter"/>
</dbReference>
<dbReference type="InterPro" id="IPR010583">
    <property type="entry name" value="MipA"/>
</dbReference>
<dbReference type="PANTHER" id="PTHR38776:SF1">
    <property type="entry name" value="MLTA-INTERACTING PROTEIN-RELATED"/>
    <property type="match status" value="1"/>
</dbReference>
<gene>
    <name evidence="7" type="ORF">NP7_05625</name>
</gene>
<sequence length="259" mass="29286">MKQFFAPCLVLASMLGTTFAYAASMPVDTDARFKLGLNASINHYAYDKDNDVTIMPQAFYDNNRLYIEGSEAGYYPYKDAQNEWRLTVSYDSRSFDPDDASTAALKGLDERKWSAMVGTSYMRITPYGGFKAQLETDALGRSEGTSAKVAHLSRFKAMDDKITIYPELGLQWYNDKYNNYYFGVSEQESLRTGITGIKAYNADSSITPYVNVSASYAISPRWSAFISQHLEYLSDEQKDSPLVDNRVDSKTKIGFNYQF</sequence>
<evidence type="ECO:0000313" key="7">
    <source>
        <dbReference type="EMBL" id="ATR78781.1"/>
    </source>
</evidence>
<keyword evidence="4" id="KW-0472">Membrane</keyword>
<name>A0A2D2LUT0_FAUOS</name>
<comment type="subcellular location">
    <subcellularLocation>
        <location evidence="1">Cell outer membrane</location>
    </subcellularLocation>
</comment>
<proteinExistence type="inferred from homology"/>
<evidence type="ECO:0000313" key="8">
    <source>
        <dbReference type="Proteomes" id="UP000229340"/>
    </source>
</evidence>
<accession>A0A2D2LUT0</accession>
<feature type="chain" id="PRO_5013803667" evidence="6">
    <location>
        <begin position="23"/>
        <end position="259"/>
    </location>
</feature>
<keyword evidence="3 6" id="KW-0732">Signal</keyword>
<evidence type="ECO:0000256" key="1">
    <source>
        <dbReference type="ARBA" id="ARBA00004442"/>
    </source>
</evidence>
<evidence type="ECO:0000256" key="3">
    <source>
        <dbReference type="ARBA" id="ARBA00022729"/>
    </source>
</evidence>
<protein>
    <submittedName>
        <fullName evidence="7">MipA/OmpV family protein</fullName>
    </submittedName>
</protein>
<dbReference type="GO" id="GO:0009279">
    <property type="term" value="C:cell outer membrane"/>
    <property type="evidence" value="ECO:0007669"/>
    <property type="project" value="UniProtKB-SubCell"/>
</dbReference>
<evidence type="ECO:0000256" key="4">
    <source>
        <dbReference type="ARBA" id="ARBA00023136"/>
    </source>
</evidence>
<dbReference type="Proteomes" id="UP000229340">
    <property type="component" value="Chromosome"/>
</dbReference>